<proteinExistence type="predicted"/>
<name>A0A2N7RY68_9MICC</name>
<evidence type="ECO:0000313" key="3">
    <source>
        <dbReference type="Proteomes" id="UP000235739"/>
    </source>
</evidence>
<reference evidence="2 3" key="1">
    <citation type="journal article" date="2017" name="Elife">
        <title>Extensive horizontal gene transfer in cheese-associated bacteria.</title>
        <authorList>
            <person name="Bonham K.S."/>
            <person name="Wolfe B.E."/>
            <person name="Dutton R.J."/>
        </authorList>
    </citation>
    <scope>NUCLEOTIDE SEQUENCE [LARGE SCALE GENOMIC DNA]</scope>
    <source>
        <strain evidence="2 3">JB182</strain>
    </source>
</reference>
<sequence length="303" mass="34540">MLSKIKEIANRTFHVEIRNKKPIPVKMGGQEELPALLKQVIAELKKSRNELTAIRTATTGRYMDEVAEVYAHQVLPFKESLELLATSNASIARFGDGEFRLMLRPEFNLGFQSNSKELQYQLREVFETQSEDLLIGFPFLFRDAHWSNVYAELWPSLKPLVNPQQKYINAYITRPRVFEVLGQEAVELWRKVWDRKDAIIITGEGSRFDLVPELFDNLKTADFIHSTPKDAFTDLERVVSETLEKNPDLAVISLGPAGTVLAKKLSERGIRALDIGHLSSSYLNVVQGHARPEHTPATRQLRK</sequence>
<gene>
    <name evidence="2" type="ORF">CIK84_15690</name>
</gene>
<organism evidence="2 3">
    <name type="scientific">Glutamicibacter arilaitensis</name>
    <dbReference type="NCBI Taxonomy" id="256701"/>
    <lineage>
        <taxon>Bacteria</taxon>
        <taxon>Bacillati</taxon>
        <taxon>Actinomycetota</taxon>
        <taxon>Actinomycetes</taxon>
        <taxon>Micrococcales</taxon>
        <taxon>Micrococcaceae</taxon>
        <taxon>Glutamicibacter</taxon>
    </lineage>
</organism>
<evidence type="ECO:0000313" key="2">
    <source>
        <dbReference type="EMBL" id="PMQ18830.1"/>
    </source>
</evidence>
<accession>A0A2N7RY68</accession>
<dbReference type="RefSeq" id="WP_013350268.1">
    <property type="nucleotide sequence ID" value="NZ_JBQDTY010000072.1"/>
</dbReference>
<dbReference type="Pfam" id="PF08759">
    <property type="entry name" value="GT-D"/>
    <property type="match status" value="1"/>
</dbReference>
<dbReference type="EMBL" id="PNQX01000003">
    <property type="protein sequence ID" value="PMQ18830.1"/>
    <property type="molecule type" value="Genomic_DNA"/>
</dbReference>
<comment type="caution">
    <text evidence="2">The sequence shown here is derived from an EMBL/GenBank/DDBJ whole genome shotgun (WGS) entry which is preliminary data.</text>
</comment>
<dbReference type="GeneID" id="303186525"/>
<dbReference type="AlphaFoldDB" id="A0A2N7RY68"/>
<evidence type="ECO:0000259" key="1">
    <source>
        <dbReference type="Pfam" id="PF08759"/>
    </source>
</evidence>
<protein>
    <submittedName>
        <fullName evidence="2">DUF1792 domain-containing protein</fullName>
    </submittedName>
</protein>
<feature type="domain" description="Glycosyltransferase GT-D fold" evidence="1">
    <location>
        <begin position="91"/>
        <end position="282"/>
    </location>
</feature>
<dbReference type="Proteomes" id="UP000235739">
    <property type="component" value="Unassembled WGS sequence"/>
</dbReference>
<dbReference type="InterPro" id="IPR014869">
    <property type="entry name" value="GT-D"/>
</dbReference>